<sequence>MGRDRYWRAISIDSITPNFFPEVALYLKSGGNYVLYKDPERMFTVEDRHRMERSFTEFLYVRSGDMEVLNDFMEKNMAEMLARDDLSSAAKGKILYQTSVNCVIDVFESPEASANFNRCRLMVQNLLQHISTDRHALESFQSIVDHNFYIFVHAVQVAALSLLVHERLFDLAADEMLDVGVGSLMHDYGMIFITNDILEKNDALSDIEYYKVKQHTQKGYEYLKQSGNYSEIVLNIVRYHHERFDGEGYPTGIKGDNIPRSAQVSALCDCYSAMIMKRAYRKAVTPGAAIAAMREKAIKGAFHLELFEEFANIVNETYAIIAALSYDERHVLRH</sequence>
<dbReference type="EMBL" id="JAHDYS010000016">
    <property type="protein sequence ID" value="MBT1073075.1"/>
    <property type="molecule type" value="Genomic_DNA"/>
</dbReference>
<gene>
    <name evidence="2" type="ORF">KJB30_14875</name>
</gene>
<dbReference type="Pfam" id="PF13487">
    <property type="entry name" value="HD_5"/>
    <property type="match status" value="1"/>
</dbReference>
<accession>A0ABS5UBQ5</accession>
<feature type="domain" description="HD-GYP" evidence="1">
    <location>
        <begin position="122"/>
        <end position="326"/>
    </location>
</feature>
<dbReference type="PROSITE" id="PS51832">
    <property type="entry name" value="HD_GYP"/>
    <property type="match status" value="1"/>
</dbReference>
<protein>
    <submittedName>
        <fullName evidence="2">HD domain-containing protein</fullName>
    </submittedName>
</protein>
<dbReference type="CDD" id="cd00077">
    <property type="entry name" value="HDc"/>
    <property type="match status" value="1"/>
</dbReference>
<dbReference type="SUPFAM" id="SSF109604">
    <property type="entry name" value="HD-domain/PDEase-like"/>
    <property type="match status" value="1"/>
</dbReference>
<dbReference type="PANTHER" id="PTHR43155">
    <property type="entry name" value="CYCLIC DI-GMP PHOSPHODIESTERASE PA4108-RELATED"/>
    <property type="match status" value="1"/>
</dbReference>
<keyword evidence="3" id="KW-1185">Reference proteome</keyword>
<evidence type="ECO:0000259" key="1">
    <source>
        <dbReference type="PROSITE" id="PS51832"/>
    </source>
</evidence>
<dbReference type="Proteomes" id="UP000784128">
    <property type="component" value="Unassembled WGS sequence"/>
</dbReference>
<dbReference type="RefSeq" id="WP_214300736.1">
    <property type="nucleotide sequence ID" value="NZ_JAHDYS010000016.1"/>
</dbReference>
<name>A0ABS5UBQ5_9BACT</name>
<evidence type="ECO:0000313" key="3">
    <source>
        <dbReference type="Proteomes" id="UP000784128"/>
    </source>
</evidence>
<reference evidence="2 3" key="1">
    <citation type="submission" date="2021-05" db="EMBL/GenBank/DDBJ databases">
        <title>The draft genome of Geobacter chapellei DSM 13688.</title>
        <authorList>
            <person name="Xu Z."/>
            <person name="Masuda Y."/>
            <person name="Itoh H."/>
            <person name="Senoo K."/>
        </authorList>
    </citation>
    <scope>NUCLEOTIDE SEQUENCE [LARGE SCALE GENOMIC DNA]</scope>
    <source>
        <strain evidence="2 3">DSM 13688</strain>
    </source>
</reference>
<organism evidence="2 3">
    <name type="scientific">Pelotalea chapellei</name>
    <dbReference type="NCBI Taxonomy" id="44671"/>
    <lineage>
        <taxon>Bacteria</taxon>
        <taxon>Pseudomonadati</taxon>
        <taxon>Thermodesulfobacteriota</taxon>
        <taxon>Desulfuromonadia</taxon>
        <taxon>Geobacterales</taxon>
        <taxon>Geobacteraceae</taxon>
        <taxon>Pelotalea</taxon>
    </lineage>
</organism>
<dbReference type="InterPro" id="IPR037522">
    <property type="entry name" value="HD_GYP_dom"/>
</dbReference>
<dbReference type="PANTHER" id="PTHR43155:SF2">
    <property type="entry name" value="CYCLIC DI-GMP PHOSPHODIESTERASE PA4108"/>
    <property type="match status" value="1"/>
</dbReference>
<comment type="caution">
    <text evidence="2">The sequence shown here is derived from an EMBL/GenBank/DDBJ whole genome shotgun (WGS) entry which is preliminary data.</text>
</comment>
<dbReference type="InterPro" id="IPR003607">
    <property type="entry name" value="HD/PDEase_dom"/>
</dbReference>
<dbReference type="Gene3D" id="1.10.3210.10">
    <property type="entry name" value="Hypothetical protein af1432"/>
    <property type="match status" value="1"/>
</dbReference>
<proteinExistence type="predicted"/>
<evidence type="ECO:0000313" key="2">
    <source>
        <dbReference type="EMBL" id="MBT1073075.1"/>
    </source>
</evidence>